<comment type="caution">
    <text evidence="6">The sequence shown here is derived from an EMBL/GenBank/DDBJ whole genome shotgun (WGS) entry which is preliminary data.</text>
</comment>
<keyword evidence="2" id="KW-0285">Flavoprotein</keyword>
<reference evidence="6 7" key="1">
    <citation type="submission" date="2024-01" db="EMBL/GenBank/DDBJ databases">
        <title>Complete genome of Cladobotryum mycophilum ATHUM6906.</title>
        <authorList>
            <person name="Christinaki A.C."/>
            <person name="Myridakis A.I."/>
            <person name="Kouvelis V.N."/>
        </authorList>
    </citation>
    <scope>NUCLEOTIDE SEQUENCE [LARGE SCALE GENOMIC DNA]</scope>
    <source>
        <strain evidence="6 7">ATHUM6906</strain>
    </source>
</reference>
<dbReference type="InterPro" id="IPR012951">
    <property type="entry name" value="BBE"/>
</dbReference>
<evidence type="ECO:0000256" key="2">
    <source>
        <dbReference type="ARBA" id="ARBA00022630"/>
    </source>
</evidence>
<dbReference type="InterPro" id="IPR016167">
    <property type="entry name" value="FAD-bd_PCMH_sub1"/>
</dbReference>
<dbReference type="InterPro" id="IPR016166">
    <property type="entry name" value="FAD-bd_PCMH"/>
</dbReference>
<organism evidence="6 7">
    <name type="scientific">Cladobotryum mycophilum</name>
    <dbReference type="NCBI Taxonomy" id="491253"/>
    <lineage>
        <taxon>Eukaryota</taxon>
        <taxon>Fungi</taxon>
        <taxon>Dikarya</taxon>
        <taxon>Ascomycota</taxon>
        <taxon>Pezizomycotina</taxon>
        <taxon>Sordariomycetes</taxon>
        <taxon>Hypocreomycetidae</taxon>
        <taxon>Hypocreales</taxon>
        <taxon>Hypocreaceae</taxon>
        <taxon>Cladobotryum</taxon>
    </lineage>
</organism>
<evidence type="ECO:0000256" key="4">
    <source>
        <dbReference type="ARBA" id="ARBA00023002"/>
    </source>
</evidence>
<dbReference type="InterPro" id="IPR050416">
    <property type="entry name" value="FAD-linked_Oxidoreductase"/>
</dbReference>
<dbReference type="Proteomes" id="UP001338125">
    <property type="component" value="Unassembled WGS sequence"/>
</dbReference>
<evidence type="ECO:0000259" key="5">
    <source>
        <dbReference type="PROSITE" id="PS51387"/>
    </source>
</evidence>
<dbReference type="Pfam" id="PF08031">
    <property type="entry name" value="BBE"/>
    <property type="match status" value="1"/>
</dbReference>
<dbReference type="InterPro" id="IPR036318">
    <property type="entry name" value="FAD-bd_PCMH-like_sf"/>
</dbReference>
<sequence length="467" mass="50877">MTTPSGTLRSSVERHIPQLLQALDRYPSLPIFTPADAGFEERRPIQNIAIEEKPWAIVCPESEEEVVAVVRACSQSKPPVSLSIRVGGHDGGGRALISNGVVIDLRQLNSIALADDRASARVSGGILLGTLAKFLDDHDLMTPTGWSTTVGYVGWATGGGYGTMQGTHGFGVDQILGARLVKAGGEVVDTDQDPELLWALRGAGTGVLGVVVEVRIKTYPIPNMLGGTLMFPLNDAENVLTQIGKMHQPDEFSGEFTSVRVPDLGPALICLFNWTPRPGQEAEDLQEGKEFLEQICGMGNVLLNTVTEKRPYEFMKEISHDVPQTKYTVRSKLMKGLTPEFAKIISRNPVINENSAIIIHNAHGPSTKPDSDAVFPNRRPHLAIGLCGSALSNTDSSFETASNWVDEYVQRFENSGEVLGGGYMNFMHPIESNTLEVFGEDGTERLRKLKKKYDGENIFSRGYPSLT</sequence>
<dbReference type="InterPro" id="IPR016169">
    <property type="entry name" value="FAD-bd_PCMH_sub2"/>
</dbReference>
<name>A0ABR0SBB6_9HYPO</name>
<dbReference type="Gene3D" id="3.30.465.10">
    <property type="match status" value="1"/>
</dbReference>
<gene>
    <name evidence="6" type="ORF">PT974_10989</name>
</gene>
<dbReference type="PANTHER" id="PTHR42973:SF7">
    <property type="entry name" value="FAD-BINDING PCMH-TYPE DOMAIN-CONTAINING PROTEIN"/>
    <property type="match status" value="1"/>
</dbReference>
<accession>A0ABR0SBB6</accession>
<dbReference type="SUPFAM" id="SSF56176">
    <property type="entry name" value="FAD-binding/transporter-associated domain-like"/>
    <property type="match status" value="1"/>
</dbReference>
<keyword evidence="4" id="KW-0560">Oxidoreductase</keyword>
<evidence type="ECO:0000256" key="3">
    <source>
        <dbReference type="ARBA" id="ARBA00022827"/>
    </source>
</evidence>
<dbReference type="InterPro" id="IPR006094">
    <property type="entry name" value="Oxid_FAD_bind_N"/>
</dbReference>
<dbReference type="EMBL" id="JAVFKD010000015">
    <property type="protein sequence ID" value="KAK5989467.1"/>
    <property type="molecule type" value="Genomic_DNA"/>
</dbReference>
<proteinExistence type="inferred from homology"/>
<dbReference type="Gene3D" id="3.30.43.10">
    <property type="entry name" value="Uridine Diphospho-n-acetylenolpyruvylglucosamine Reductase, domain 2"/>
    <property type="match status" value="1"/>
</dbReference>
<dbReference type="PANTHER" id="PTHR42973">
    <property type="entry name" value="BINDING OXIDOREDUCTASE, PUTATIVE (AFU_ORTHOLOGUE AFUA_1G17690)-RELATED"/>
    <property type="match status" value="1"/>
</dbReference>
<dbReference type="Gene3D" id="3.40.462.20">
    <property type="match status" value="1"/>
</dbReference>
<dbReference type="Pfam" id="PF01565">
    <property type="entry name" value="FAD_binding_4"/>
    <property type="match status" value="1"/>
</dbReference>
<comment type="similarity">
    <text evidence="1">Belongs to the oxygen-dependent FAD-linked oxidoreductase family.</text>
</comment>
<protein>
    <submittedName>
        <fullName evidence="6">FAD-linked oxidoreductase aurO</fullName>
    </submittedName>
</protein>
<evidence type="ECO:0000313" key="7">
    <source>
        <dbReference type="Proteomes" id="UP001338125"/>
    </source>
</evidence>
<keyword evidence="3" id="KW-0274">FAD</keyword>
<feature type="domain" description="FAD-binding PCMH-type" evidence="5">
    <location>
        <begin position="50"/>
        <end position="221"/>
    </location>
</feature>
<dbReference type="PROSITE" id="PS51387">
    <property type="entry name" value="FAD_PCMH"/>
    <property type="match status" value="1"/>
</dbReference>
<evidence type="ECO:0000313" key="6">
    <source>
        <dbReference type="EMBL" id="KAK5989467.1"/>
    </source>
</evidence>
<evidence type="ECO:0000256" key="1">
    <source>
        <dbReference type="ARBA" id="ARBA00005466"/>
    </source>
</evidence>
<keyword evidence="7" id="KW-1185">Reference proteome</keyword>